<comment type="cofactor">
    <cofactor evidence="5">
        <name>Mg(2+)</name>
        <dbReference type="ChEBI" id="CHEBI:18420"/>
    </cofactor>
</comment>
<dbReference type="PIRSF" id="PIRSF005499">
    <property type="entry name" value="PNPase"/>
    <property type="match status" value="1"/>
</dbReference>
<dbReference type="EC" id="2.7.7.8" evidence="5"/>
<dbReference type="GO" id="GO:0004654">
    <property type="term" value="F:polyribonucleotide nucleotidyltransferase activity"/>
    <property type="evidence" value="ECO:0007669"/>
    <property type="project" value="UniProtKB-UniRule"/>
</dbReference>
<dbReference type="PROSITE" id="PS50126">
    <property type="entry name" value="S1"/>
    <property type="match status" value="1"/>
</dbReference>
<dbReference type="InterPro" id="IPR012162">
    <property type="entry name" value="PNPase"/>
</dbReference>
<reference evidence="8" key="1">
    <citation type="submission" date="2017-09" db="EMBL/GenBank/DDBJ databases">
        <title>Depth-based differentiation of microbial function through sediment-hosted aquifers and enrichment of novel symbionts in the deep terrestrial subsurface.</title>
        <authorList>
            <person name="Probst A.J."/>
            <person name="Ladd B."/>
            <person name="Jarett J.K."/>
            <person name="Geller-Mcgrath D.E."/>
            <person name="Sieber C.M.K."/>
            <person name="Emerson J.B."/>
            <person name="Anantharaman K."/>
            <person name="Thomas B.C."/>
            <person name="Malmstrom R."/>
            <person name="Stieglmeier M."/>
            <person name="Klingl A."/>
            <person name="Woyke T."/>
            <person name="Ryan C.M."/>
            <person name="Banfield J.F."/>
        </authorList>
    </citation>
    <scope>NUCLEOTIDE SEQUENCE [LARGE SCALE GENOMIC DNA]</scope>
</reference>
<comment type="function">
    <text evidence="5">Involved in mRNA degradation. Catalyzes the phosphorolysis of single-stranded polyribonucleotides processively in the 3'- to 5'-direction.</text>
</comment>
<dbReference type="Gene3D" id="3.30.1370.10">
    <property type="entry name" value="K Homology domain, type 1"/>
    <property type="match status" value="1"/>
</dbReference>
<evidence type="ECO:0000256" key="3">
    <source>
        <dbReference type="ARBA" id="ARBA00022695"/>
    </source>
</evidence>
<dbReference type="FunFam" id="2.40.50.140:FF:000189">
    <property type="entry name" value="Polyribonucleotide nucleotidyltransferase, putative"/>
    <property type="match status" value="1"/>
</dbReference>
<name>A0A2M7BYG7_9BACT</name>
<dbReference type="GO" id="GO:0006396">
    <property type="term" value="P:RNA processing"/>
    <property type="evidence" value="ECO:0007669"/>
    <property type="project" value="InterPro"/>
</dbReference>
<dbReference type="HAMAP" id="MF_01595">
    <property type="entry name" value="PNPase"/>
    <property type="match status" value="1"/>
</dbReference>
<feature type="binding site" evidence="5">
    <location>
        <position position="493"/>
    </location>
    <ligand>
        <name>Mg(2+)</name>
        <dbReference type="ChEBI" id="CHEBI:18420"/>
    </ligand>
</feature>
<dbReference type="GO" id="GO:0005829">
    <property type="term" value="C:cytosol"/>
    <property type="evidence" value="ECO:0007669"/>
    <property type="project" value="TreeGrafter"/>
</dbReference>
<dbReference type="EMBL" id="PEUV01000024">
    <property type="protein sequence ID" value="PIV12706.1"/>
    <property type="molecule type" value="Genomic_DNA"/>
</dbReference>
<keyword evidence="2 5" id="KW-0808">Transferase</keyword>
<dbReference type="CDD" id="cd04472">
    <property type="entry name" value="S1_PNPase"/>
    <property type="match status" value="1"/>
</dbReference>
<keyword evidence="4 5" id="KW-0694">RNA-binding</keyword>
<feature type="binding site" evidence="5">
    <location>
        <position position="499"/>
    </location>
    <ligand>
        <name>Mg(2+)</name>
        <dbReference type="ChEBI" id="CHEBI:18420"/>
    </ligand>
</feature>
<dbReference type="SUPFAM" id="SSF50249">
    <property type="entry name" value="Nucleic acid-binding proteins"/>
    <property type="match status" value="1"/>
</dbReference>
<dbReference type="SMART" id="SM00316">
    <property type="entry name" value="S1"/>
    <property type="match status" value="1"/>
</dbReference>
<dbReference type="InterPro" id="IPR004087">
    <property type="entry name" value="KH_dom"/>
</dbReference>
<feature type="domain" description="S1 motif" evidence="6">
    <location>
        <begin position="629"/>
        <end position="697"/>
    </location>
</feature>
<keyword evidence="5" id="KW-0963">Cytoplasm</keyword>
<dbReference type="InterPro" id="IPR001247">
    <property type="entry name" value="ExoRNase_PH_dom1"/>
</dbReference>
<dbReference type="Pfam" id="PF00013">
    <property type="entry name" value="KH_1"/>
    <property type="match status" value="1"/>
</dbReference>
<dbReference type="SMART" id="SM00322">
    <property type="entry name" value="KH"/>
    <property type="match status" value="1"/>
</dbReference>
<sequence>MEKKEFKIKIGEKELTVEIRNLAEQANGEILVSFGQTMVLATAVMSKEEREEVSFLPLTVEYQERYYAAGKILGSRYIRREGRPSEEAILTSRLIDRTIRPRFPENFSREIQVIITCLSWDRENDPDFPALIAASLALSPSDIPFGGPIAALRIGKIGDHFLLNPDYEKREESGFDLFLSGLESKGEILINMIEFEGEEVKEEEILKAIEWAKPYLKKLLDFQKEIIKKIGKEKIKIEVPSQDPVLEKEIKDFLKNKLEKAIFQPKKRERAEGLEKLKEDLLDFIEENYPGQGKKKLAKILFEKEVRKILEEKIIVKEERPDNRKPHQFREIQAEVGLLPRTHGSALFCRGETKALSILTLGTPGDQKLLEGMEIIGKKRFMHHYNFPPYSVGEIKPLRGPARRDIGHGMLVEKALLPLIPSFEKFPYTMRVVSEILSSNGSTSMASVSSSCLSLMDAGVPIKEAAAGIAIGLFKNEETKKYKILTDIQGPEDSYGDMDLKVAGTKQGITAIQMDVKTVGINEKILKEGLEQAREARLKILEKIKEVLSKPREKLSPYAPKILTLKIEPEKIGEVIGPKGKVINEIIAECQVAIDIQDSGLIYVTSESEESAKKAISWIKNITRTVKVGEVFQGKVKRILNFGAMIEILPGQEGLLHISELSPKRIKRVEEMVKIGDLISVQVISIDNQGRINLSLKKSESFGKKYAQKDR</sequence>
<dbReference type="PANTHER" id="PTHR11252:SF0">
    <property type="entry name" value="POLYRIBONUCLEOTIDE NUCLEOTIDYLTRANSFERASE 1, MITOCHONDRIAL"/>
    <property type="match status" value="1"/>
</dbReference>
<dbReference type="Pfam" id="PF00575">
    <property type="entry name" value="S1"/>
    <property type="match status" value="1"/>
</dbReference>
<dbReference type="InterPro" id="IPR027408">
    <property type="entry name" value="PNPase/RNase_PH_dom_sf"/>
</dbReference>
<comment type="catalytic activity">
    <reaction evidence="5">
        <text>RNA(n+1) + phosphate = RNA(n) + a ribonucleoside 5'-diphosphate</text>
        <dbReference type="Rhea" id="RHEA:22096"/>
        <dbReference type="Rhea" id="RHEA-COMP:14527"/>
        <dbReference type="Rhea" id="RHEA-COMP:17342"/>
        <dbReference type="ChEBI" id="CHEBI:43474"/>
        <dbReference type="ChEBI" id="CHEBI:57930"/>
        <dbReference type="ChEBI" id="CHEBI:140395"/>
        <dbReference type="EC" id="2.7.7.8"/>
    </reaction>
</comment>
<evidence type="ECO:0000313" key="8">
    <source>
        <dbReference type="Proteomes" id="UP000230324"/>
    </source>
</evidence>
<evidence type="ECO:0000313" key="7">
    <source>
        <dbReference type="EMBL" id="PIV12706.1"/>
    </source>
</evidence>
<keyword evidence="3 5" id="KW-0548">Nucleotidyltransferase</keyword>
<dbReference type="PANTHER" id="PTHR11252">
    <property type="entry name" value="POLYRIBONUCLEOTIDE NUCLEOTIDYLTRANSFERASE"/>
    <property type="match status" value="1"/>
</dbReference>
<dbReference type="SUPFAM" id="SSF55666">
    <property type="entry name" value="Ribonuclease PH domain 2-like"/>
    <property type="match status" value="2"/>
</dbReference>
<dbReference type="NCBIfam" id="TIGR03591">
    <property type="entry name" value="polynuc_phos"/>
    <property type="match status" value="1"/>
</dbReference>
<dbReference type="Pfam" id="PF03725">
    <property type="entry name" value="RNase_PH_C"/>
    <property type="match status" value="1"/>
</dbReference>
<dbReference type="CDD" id="cd11364">
    <property type="entry name" value="RNase_PH_PNPase_2"/>
    <property type="match status" value="1"/>
</dbReference>
<dbReference type="GO" id="GO:0003723">
    <property type="term" value="F:RNA binding"/>
    <property type="evidence" value="ECO:0007669"/>
    <property type="project" value="UniProtKB-UniRule"/>
</dbReference>
<dbReference type="InterPro" id="IPR020568">
    <property type="entry name" value="Ribosomal_Su5_D2-typ_SF"/>
</dbReference>
<accession>A0A2M7BYG7</accession>
<keyword evidence="5" id="KW-0460">Magnesium</keyword>
<dbReference type="InterPro" id="IPR004088">
    <property type="entry name" value="KH_dom_type_1"/>
</dbReference>
<dbReference type="InterPro" id="IPR012340">
    <property type="entry name" value="NA-bd_OB-fold"/>
</dbReference>
<dbReference type="InterPro" id="IPR015847">
    <property type="entry name" value="ExoRNase_PH_dom2"/>
</dbReference>
<dbReference type="InterPro" id="IPR036456">
    <property type="entry name" value="PNPase_PH_RNA-bd_sf"/>
</dbReference>
<dbReference type="InterPro" id="IPR036345">
    <property type="entry name" value="ExoRNase_PH_dom2_sf"/>
</dbReference>
<dbReference type="FunFam" id="3.30.230.70:FF:000001">
    <property type="entry name" value="Polyribonucleotide nucleotidyltransferase"/>
    <property type="match status" value="1"/>
</dbReference>
<dbReference type="PROSITE" id="PS50084">
    <property type="entry name" value="KH_TYPE_1"/>
    <property type="match status" value="1"/>
</dbReference>
<dbReference type="GO" id="GO:0000175">
    <property type="term" value="F:3'-5'-RNA exonuclease activity"/>
    <property type="evidence" value="ECO:0007669"/>
    <property type="project" value="TreeGrafter"/>
</dbReference>
<evidence type="ECO:0000256" key="1">
    <source>
        <dbReference type="ARBA" id="ARBA00007404"/>
    </source>
</evidence>
<dbReference type="SUPFAM" id="SSF54211">
    <property type="entry name" value="Ribosomal protein S5 domain 2-like"/>
    <property type="match status" value="2"/>
</dbReference>
<dbReference type="Proteomes" id="UP000230324">
    <property type="component" value="Unassembled WGS sequence"/>
</dbReference>
<evidence type="ECO:0000259" key="6">
    <source>
        <dbReference type="PROSITE" id="PS50126"/>
    </source>
</evidence>
<comment type="subcellular location">
    <subcellularLocation>
        <location evidence="5">Cytoplasm</location>
    </subcellularLocation>
</comment>
<comment type="similarity">
    <text evidence="1 5">Belongs to the polyribonucleotide nucleotidyltransferase family.</text>
</comment>
<evidence type="ECO:0000256" key="5">
    <source>
        <dbReference type="HAMAP-Rule" id="MF_01595"/>
    </source>
</evidence>
<evidence type="ECO:0000256" key="4">
    <source>
        <dbReference type="ARBA" id="ARBA00022884"/>
    </source>
</evidence>
<gene>
    <name evidence="5" type="primary">pnp</name>
    <name evidence="7" type="ORF">COS47_01155</name>
</gene>
<keyword evidence="5" id="KW-0479">Metal-binding</keyword>
<dbReference type="InterPro" id="IPR036612">
    <property type="entry name" value="KH_dom_type_1_sf"/>
</dbReference>
<dbReference type="SUPFAM" id="SSF46915">
    <property type="entry name" value="Polynucleotide phosphorylase/guanosine pentaphosphate synthase (PNPase/GPSI), domain 3"/>
    <property type="match status" value="1"/>
</dbReference>
<proteinExistence type="inferred from homology"/>
<evidence type="ECO:0000256" key="2">
    <source>
        <dbReference type="ARBA" id="ARBA00022679"/>
    </source>
</evidence>
<dbReference type="GO" id="GO:0006402">
    <property type="term" value="P:mRNA catabolic process"/>
    <property type="evidence" value="ECO:0007669"/>
    <property type="project" value="UniProtKB-UniRule"/>
</dbReference>
<protein>
    <recommendedName>
        <fullName evidence="5">Polyribonucleotide nucleotidyltransferase</fullName>
        <ecNumber evidence="5">2.7.7.8</ecNumber>
    </recommendedName>
    <alternativeName>
        <fullName evidence="5">Polynucleotide phosphorylase</fullName>
        <shortName evidence="5">PNPase</shortName>
    </alternativeName>
</protein>
<dbReference type="AlphaFoldDB" id="A0A2M7BYG7"/>
<dbReference type="FunFam" id="3.30.1370.10:FF:000001">
    <property type="entry name" value="Polyribonucleotide nucleotidyltransferase"/>
    <property type="match status" value="1"/>
</dbReference>
<dbReference type="SUPFAM" id="SSF54791">
    <property type="entry name" value="Eukaryotic type KH-domain (KH-domain type I)"/>
    <property type="match status" value="1"/>
</dbReference>
<comment type="caution">
    <text evidence="7">The sequence shown here is derived from an EMBL/GenBank/DDBJ whole genome shotgun (WGS) entry which is preliminary data.</text>
</comment>
<dbReference type="CDD" id="cd02393">
    <property type="entry name" value="KH-I_PNPase"/>
    <property type="match status" value="1"/>
</dbReference>
<dbReference type="InterPro" id="IPR003029">
    <property type="entry name" value="S1_domain"/>
</dbReference>
<dbReference type="NCBIfam" id="NF008805">
    <property type="entry name" value="PRK11824.1"/>
    <property type="match status" value="1"/>
</dbReference>
<dbReference type="GO" id="GO:0000287">
    <property type="term" value="F:magnesium ion binding"/>
    <property type="evidence" value="ECO:0007669"/>
    <property type="project" value="UniProtKB-UniRule"/>
</dbReference>
<organism evidence="7 8">
    <name type="scientific">Candidatus Nealsonbacteria bacterium CG03_land_8_20_14_0_80_36_12</name>
    <dbReference type="NCBI Taxonomy" id="1974701"/>
    <lineage>
        <taxon>Bacteria</taxon>
        <taxon>Candidatus Nealsoniibacteriota</taxon>
    </lineage>
</organism>
<dbReference type="Gene3D" id="3.30.230.70">
    <property type="entry name" value="GHMP Kinase, N-terminal domain"/>
    <property type="match status" value="2"/>
</dbReference>
<dbReference type="Pfam" id="PF01138">
    <property type="entry name" value="RNase_PH"/>
    <property type="match status" value="2"/>
</dbReference>
<dbReference type="Gene3D" id="2.40.50.140">
    <property type="entry name" value="Nucleic acid-binding proteins"/>
    <property type="match status" value="1"/>
</dbReference>